<evidence type="ECO:0000313" key="2">
    <source>
        <dbReference type="Proteomes" id="UP000177870"/>
    </source>
</evidence>
<accession>A0A1D8TVU7</accession>
<reference evidence="2" key="1">
    <citation type="submission" date="2016-10" db="EMBL/GenBank/DDBJ databases">
        <title>Comparative genomics uncovers the prolific and rare metabolic potential of the cyanobacterial genus Moorea.</title>
        <authorList>
            <person name="Leao T."/>
            <person name="Castelao G."/>
            <person name="Korobeynikov A."/>
            <person name="Monroe E.A."/>
            <person name="Podell S."/>
            <person name="Glukhov E."/>
            <person name="Allen E."/>
            <person name="Gerwick W.H."/>
            <person name="Gerwick L."/>
        </authorList>
    </citation>
    <scope>NUCLEOTIDE SEQUENCE [LARGE SCALE GENOMIC DNA]</scope>
    <source>
        <strain evidence="2">PAL-8-15-08-1</strain>
    </source>
</reference>
<evidence type="ECO:0000313" key="1">
    <source>
        <dbReference type="EMBL" id="AOX01665.1"/>
    </source>
</evidence>
<organism evidence="1 2">
    <name type="scientific">Moorena producens PAL-8-15-08-1</name>
    <dbReference type="NCBI Taxonomy" id="1458985"/>
    <lineage>
        <taxon>Bacteria</taxon>
        <taxon>Bacillati</taxon>
        <taxon>Cyanobacteriota</taxon>
        <taxon>Cyanophyceae</taxon>
        <taxon>Coleofasciculales</taxon>
        <taxon>Coleofasciculaceae</taxon>
        <taxon>Moorena</taxon>
    </lineage>
</organism>
<dbReference type="KEGG" id="mpro:BJP34_21455"/>
<dbReference type="STRING" id="1458985.BJP34_21455"/>
<sequence length="148" mass="17419">MAHTFLLEAGRWTLRGNWLERNGKLIVVRGGTMVTWSRENWFTMVTRLVFPNSERENISCQYLGRLDTGEPKYTFVLQHSFLGRVEGEGWVAPESIVQRYWVLGDRQRRSGFETRYQRNENIYYLSSSIMAGHYLSSTMEATLERQQK</sequence>
<dbReference type="EMBL" id="CP017599">
    <property type="protein sequence ID" value="AOX01665.1"/>
    <property type="molecule type" value="Genomic_DNA"/>
</dbReference>
<proteinExistence type="predicted"/>
<dbReference type="OrthoDB" id="2087343at2"/>
<name>A0A1D8TVU7_9CYAN</name>
<gene>
    <name evidence="1" type="ORF">BJP34_21455</name>
</gene>
<dbReference type="AlphaFoldDB" id="A0A1D8TVU7"/>
<dbReference type="RefSeq" id="WP_070394101.1">
    <property type="nucleotide sequence ID" value="NZ_CP017599.1"/>
</dbReference>
<protein>
    <submittedName>
        <fullName evidence="1">Uncharacterized protein</fullName>
    </submittedName>
</protein>
<dbReference type="Proteomes" id="UP000177870">
    <property type="component" value="Chromosome"/>
</dbReference>